<name>A0ABY1ZJ66_9GAMM</name>
<gene>
    <name evidence="1" type="ORF">EZI54_16410</name>
</gene>
<dbReference type="EMBL" id="SJDL01000028">
    <property type="protein sequence ID" value="TBW52221.1"/>
    <property type="molecule type" value="Genomic_DNA"/>
</dbReference>
<sequence length="106" mass="11611">MSDKSPTVNRGPLSLAELKQSYPGLYAECVAQGTQQERERILARLPAPSRNAREQFARECIRNGAPMTDTAKANYLVLTMEEARKDNASAEVVAAIEKRLGVGNGY</sequence>
<comment type="caution">
    <text evidence="1">The sequence shown here is derived from an EMBL/GenBank/DDBJ whole genome shotgun (WGS) entry which is preliminary data.</text>
</comment>
<accession>A0ABY1ZJ66</accession>
<evidence type="ECO:0008006" key="3">
    <source>
        <dbReference type="Google" id="ProtNLM"/>
    </source>
</evidence>
<proteinExistence type="predicted"/>
<reference evidence="1 2" key="1">
    <citation type="submission" date="2019-02" db="EMBL/GenBank/DDBJ databases">
        <title>Marinobacter halodurans sp. nov., a marine bacterium isolated from sea tidal flat.</title>
        <authorList>
            <person name="Yoo Y."/>
            <person name="Lee D.W."/>
            <person name="Kim B.S."/>
            <person name="Kim J.-J."/>
        </authorList>
    </citation>
    <scope>NUCLEOTIDE SEQUENCE [LARGE SCALE GENOMIC DNA]</scope>
    <source>
        <strain evidence="1 2">YJ-S3-2</strain>
    </source>
</reference>
<evidence type="ECO:0000313" key="2">
    <source>
        <dbReference type="Proteomes" id="UP000313645"/>
    </source>
</evidence>
<dbReference type="RefSeq" id="WP_131482967.1">
    <property type="nucleotide sequence ID" value="NZ_SJDL01000028.1"/>
</dbReference>
<organism evidence="1 2">
    <name type="scientific">Marinobacter halodurans</name>
    <dbReference type="NCBI Taxonomy" id="2528979"/>
    <lineage>
        <taxon>Bacteria</taxon>
        <taxon>Pseudomonadati</taxon>
        <taxon>Pseudomonadota</taxon>
        <taxon>Gammaproteobacteria</taxon>
        <taxon>Pseudomonadales</taxon>
        <taxon>Marinobacteraceae</taxon>
        <taxon>Marinobacter</taxon>
    </lineage>
</organism>
<dbReference type="Proteomes" id="UP000313645">
    <property type="component" value="Unassembled WGS sequence"/>
</dbReference>
<evidence type="ECO:0000313" key="1">
    <source>
        <dbReference type="EMBL" id="TBW52221.1"/>
    </source>
</evidence>
<protein>
    <recommendedName>
        <fullName evidence="3">DUF3135 domain-containing protein</fullName>
    </recommendedName>
</protein>
<keyword evidence="2" id="KW-1185">Reference proteome</keyword>